<name>A0ABS2NYR5_9BACI</name>
<evidence type="ECO:0000313" key="2">
    <source>
        <dbReference type="EMBL" id="MBM7619749.1"/>
    </source>
</evidence>
<dbReference type="RefSeq" id="WP_204414980.1">
    <property type="nucleotide sequence ID" value="NZ_JAFBED010000003.1"/>
</dbReference>
<dbReference type="Proteomes" id="UP000737402">
    <property type="component" value="Unassembled WGS sequence"/>
</dbReference>
<protein>
    <recommendedName>
        <fullName evidence="1">DinB-like domain-containing protein</fullName>
    </recommendedName>
</protein>
<dbReference type="InterPro" id="IPR034660">
    <property type="entry name" value="DinB/YfiT-like"/>
</dbReference>
<dbReference type="SUPFAM" id="SSF109854">
    <property type="entry name" value="DinB/YfiT-like putative metalloenzymes"/>
    <property type="match status" value="1"/>
</dbReference>
<sequence>MNFNLKEAMEILERTPKTLEAMLSGLTSDWLHSNEGEGTWNASEVVDHLIECEKTNWIPRMESILNDQERKHFPPFDRFSHLNGQESKTIEQALQEFASLREHNVTKLKKRITCDQLLDLTGIHPEFGEVKMRELLSTWVVHDLTHINQIVRVMAKRYQTDVGPWKAYLSILQK</sequence>
<accession>A0ABS2NYR5</accession>
<reference evidence="2 3" key="1">
    <citation type="submission" date="2021-01" db="EMBL/GenBank/DDBJ databases">
        <title>Genomic Encyclopedia of Type Strains, Phase IV (KMG-IV): sequencing the most valuable type-strain genomes for metagenomic binning, comparative biology and taxonomic classification.</title>
        <authorList>
            <person name="Goeker M."/>
        </authorList>
    </citation>
    <scope>NUCLEOTIDE SEQUENCE [LARGE SCALE GENOMIC DNA]</scope>
    <source>
        <strain evidence="2 3">DSM 25879</strain>
    </source>
</reference>
<gene>
    <name evidence="2" type="ORF">JOC95_001601</name>
</gene>
<proteinExistence type="predicted"/>
<feature type="domain" description="DinB-like" evidence="1">
    <location>
        <begin position="12"/>
        <end position="150"/>
    </location>
</feature>
<keyword evidence="3" id="KW-1185">Reference proteome</keyword>
<organism evidence="2 3">
    <name type="scientific">Sutcliffiella tianshenii</name>
    <dbReference type="NCBI Taxonomy" id="1463404"/>
    <lineage>
        <taxon>Bacteria</taxon>
        <taxon>Bacillati</taxon>
        <taxon>Bacillota</taxon>
        <taxon>Bacilli</taxon>
        <taxon>Bacillales</taxon>
        <taxon>Bacillaceae</taxon>
        <taxon>Sutcliffiella</taxon>
    </lineage>
</organism>
<dbReference type="Pfam" id="PF12867">
    <property type="entry name" value="DinB_2"/>
    <property type="match status" value="1"/>
</dbReference>
<dbReference type="Gene3D" id="1.20.120.450">
    <property type="entry name" value="dinb family like domain"/>
    <property type="match status" value="1"/>
</dbReference>
<dbReference type="InterPro" id="IPR024775">
    <property type="entry name" value="DinB-like"/>
</dbReference>
<evidence type="ECO:0000259" key="1">
    <source>
        <dbReference type="Pfam" id="PF12867"/>
    </source>
</evidence>
<comment type="caution">
    <text evidence="2">The sequence shown here is derived from an EMBL/GenBank/DDBJ whole genome shotgun (WGS) entry which is preliminary data.</text>
</comment>
<dbReference type="EMBL" id="JAFBED010000003">
    <property type="protein sequence ID" value="MBM7619749.1"/>
    <property type="molecule type" value="Genomic_DNA"/>
</dbReference>
<evidence type="ECO:0000313" key="3">
    <source>
        <dbReference type="Proteomes" id="UP000737402"/>
    </source>
</evidence>